<reference evidence="1 2" key="1">
    <citation type="submission" date="2023-05" db="EMBL/GenBank/DDBJ databases">
        <title>B98-5 Cell Line De Novo Hybrid Assembly: An Optical Mapping Approach.</title>
        <authorList>
            <person name="Kananen K."/>
            <person name="Auerbach J.A."/>
            <person name="Kautto E."/>
            <person name="Blachly J.S."/>
        </authorList>
    </citation>
    <scope>NUCLEOTIDE SEQUENCE [LARGE SCALE GENOMIC DNA]</scope>
    <source>
        <strain evidence="1">B95-8</strain>
        <tissue evidence="1">Cell line</tissue>
    </source>
</reference>
<evidence type="ECO:0000313" key="1">
    <source>
        <dbReference type="EMBL" id="KAK2105888.1"/>
    </source>
</evidence>
<dbReference type="EMBL" id="JASSZA010000007">
    <property type="protein sequence ID" value="KAK2105888.1"/>
    <property type="molecule type" value="Genomic_DNA"/>
</dbReference>
<proteinExistence type="predicted"/>
<dbReference type="Proteomes" id="UP001266305">
    <property type="component" value="Unassembled WGS sequence"/>
</dbReference>
<accession>A0ABQ9V972</accession>
<keyword evidence="2" id="KW-1185">Reference proteome</keyword>
<name>A0ABQ9V972_SAGOE</name>
<sequence>MVPPNIEPCPQGANQQNLPPWCYPEQNPVPMVPPNTEQGPHGATQHRTLPPLVPPNTEPCPCGATPNRTLSPWCHPTQNRDPIVPPNTEYCPHGATQHRTTVTNQTFMWNILSRPDCFLRVKFRFLSSMLGRLSLYLQEWSVRNPYQPARFANR</sequence>
<gene>
    <name evidence="1" type="ORF">P7K49_015402</name>
</gene>
<evidence type="ECO:0000313" key="2">
    <source>
        <dbReference type="Proteomes" id="UP001266305"/>
    </source>
</evidence>
<protein>
    <submittedName>
        <fullName evidence="1">Uncharacterized protein</fullName>
    </submittedName>
</protein>
<organism evidence="1 2">
    <name type="scientific">Saguinus oedipus</name>
    <name type="common">Cotton-top tamarin</name>
    <name type="synonym">Oedipomidas oedipus</name>
    <dbReference type="NCBI Taxonomy" id="9490"/>
    <lineage>
        <taxon>Eukaryota</taxon>
        <taxon>Metazoa</taxon>
        <taxon>Chordata</taxon>
        <taxon>Craniata</taxon>
        <taxon>Vertebrata</taxon>
        <taxon>Euteleostomi</taxon>
        <taxon>Mammalia</taxon>
        <taxon>Eutheria</taxon>
        <taxon>Euarchontoglires</taxon>
        <taxon>Primates</taxon>
        <taxon>Haplorrhini</taxon>
        <taxon>Platyrrhini</taxon>
        <taxon>Cebidae</taxon>
        <taxon>Callitrichinae</taxon>
        <taxon>Saguinus</taxon>
    </lineage>
</organism>
<comment type="caution">
    <text evidence="1">The sequence shown here is derived from an EMBL/GenBank/DDBJ whole genome shotgun (WGS) entry which is preliminary data.</text>
</comment>